<evidence type="ECO:0000313" key="12">
    <source>
        <dbReference type="EMBL" id="EEA85673.1"/>
    </source>
</evidence>
<dbReference type="EMBL" id="ABWP01000027">
    <property type="protein sequence ID" value="EEA85673.1"/>
    <property type="molecule type" value="Genomic_DNA"/>
</dbReference>
<dbReference type="SMART" id="SM00481">
    <property type="entry name" value="POLIIIAc"/>
    <property type="match status" value="1"/>
</dbReference>
<dbReference type="HOGENOM" id="CLU_271654_0_0_9"/>
<evidence type="ECO:0000256" key="5">
    <source>
        <dbReference type="ARBA" id="ARBA00022679"/>
    </source>
</evidence>
<dbReference type="InterPro" id="IPR012340">
    <property type="entry name" value="NA-bd_OB-fold"/>
</dbReference>
<dbReference type="Gene3D" id="1.10.150.870">
    <property type="match status" value="1"/>
</dbReference>
<evidence type="ECO:0000259" key="11">
    <source>
        <dbReference type="SMART" id="SM00481"/>
    </source>
</evidence>
<evidence type="ECO:0000256" key="10">
    <source>
        <dbReference type="ARBA" id="ARBA00049244"/>
    </source>
</evidence>
<dbReference type="InterPro" id="IPR040982">
    <property type="entry name" value="DNA_pol3_finger"/>
</dbReference>
<dbReference type="Gene3D" id="1.10.10.1600">
    <property type="entry name" value="Bacterial DNA polymerase III alpha subunit, thumb domain"/>
    <property type="match status" value="1"/>
</dbReference>
<dbReference type="Pfam" id="PF01336">
    <property type="entry name" value="tRNA_anti-codon"/>
    <property type="match status" value="1"/>
</dbReference>
<dbReference type="GO" id="GO:0006260">
    <property type="term" value="P:DNA replication"/>
    <property type="evidence" value="ECO:0007669"/>
    <property type="project" value="UniProtKB-KW"/>
</dbReference>
<feature type="non-terminal residue" evidence="12">
    <location>
        <position position="1"/>
    </location>
</feature>
<evidence type="ECO:0000256" key="3">
    <source>
        <dbReference type="ARBA" id="ARBA00012417"/>
    </source>
</evidence>
<dbReference type="Pfam" id="PF07733">
    <property type="entry name" value="DNA_pol3_alpha"/>
    <property type="match status" value="1"/>
</dbReference>
<gene>
    <name evidence="12" type="ORF">CLOHIR_00679</name>
</gene>
<dbReference type="Pfam" id="PF17657">
    <property type="entry name" value="DNA_pol3_finger"/>
    <property type="match status" value="1"/>
</dbReference>
<dbReference type="InterPro" id="IPR004805">
    <property type="entry name" value="DnaE2/DnaE/PolC"/>
</dbReference>
<dbReference type="PANTHER" id="PTHR32294">
    <property type="entry name" value="DNA POLYMERASE III SUBUNIT ALPHA"/>
    <property type="match status" value="1"/>
</dbReference>
<dbReference type="Proteomes" id="UP000003178">
    <property type="component" value="Unassembled WGS sequence"/>
</dbReference>
<dbReference type="InterPro" id="IPR011708">
    <property type="entry name" value="DNA_pol3_alpha_NTPase_dom"/>
</dbReference>
<dbReference type="AlphaFoldDB" id="B6FXS8"/>
<keyword evidence="5 12" id="KW-0808">Transferase</keyword>
<dbReference type="Pfam" id="PF02811">
    <property type="entry name" value="PHP"/>
    <property type="match status" value="1"/>
</dbReference>
<dbReference type="Gene3D" id="2.40.50.140">
    <property type="entry name" value="Nucleic acid-binding proteins"/>
    <property type="match status" value="1"/>
</dbReference>
<evidence type="ECO:0000256" key="8">
    <source>
        <dbReference type="ARBA" id="ARBA00022932"/>
    </source>
</evidence>
<dbReference type="GO" id="GO:0003676">
    <property type="term" value="F:nucleic acid binding"/>
    <property type="evidence" value="ECO:0007669"/>
    <property type="project" value="InterPro"/>
</dbReference>
<dbReference type="InterPro" id="IPR004365">
    <property type="entry name" value="NA-bd_OB_tRNA"/>
</dbReference>
<dbReference type="eggNOG" id="COG0587">
    <property type="taxonomic scope" value="Bacteria"/>
</dbReference>
<evidence type="ECO:0000313" key="13">
    <source>
        <dbReference type="Proteomes" id="UP000003178"/>
    </source>
</evidence>
<dbReference type="InterPro" id="IPR004013">
    <property type="entry name" value="PHP_dom"/>
</dbReference>
<dbReference type="GO" id="GO:0003887">
    <property type="term" value="F:DNA-directed DNA polymerase activity"/>
    <property type="evidence" value="ECO:0007669"/>
    <property type="project" value="UniProtKB-KW"/>
</dbReference>
<accession>B6FXS8</accession>
<protein>
    <recommendedName>
        <fullName evidence="4">DNA polymerase III subunit alpha</fullName>
        <ecNumber evidence="3">2.7.7.7</ecNumber>
    </recommendedName>
</protein>
<name>B6FXS8_PEPHT</name>
<dbReference type="EC" id="2.7.7.7" evidence="3"/>
<dbReference type="InterPro" id="IPR029460">
    <property type="entry name" value="DNAPol_HHH"/>
</dbReference>
<evidence type="ECO:0000256" key="1">
    <source>
        <dbReference type="ARBA" id="ARBA00004496"/>
    </source>
</evidence>
<keyword evidence="7" id="KW-0235">DNA replication</keyword>
<dbReference type="Pfam" id="PF14579">
    <property type="entry name" value="HHH_6"/>
    <property type="match status" value="1"/>
</dbReference>
<evidence type="ECO:0000256" key="6">
    <source>
        <dbReference type="ARBA" id="ARBA00022695"/>
    </source>
</evidence>
<comment type="catalytic activity">
    <reaction evidence="10">
        <text>DNA(n) + a 2'-deoxyribonucleoside 5'-triphosphate = DNA(n+1) + diphosphate</text>
        <dbReference type="Rhea" id="RHEA:22508"/>
        <dbReference type="Rhea" id="RHEA-COMP:17339"/>
        <dbReference type="Rhea" id="RHEA-COMP:17340"/>
        <dbReference type="ChEBI" id="CHEBI:33019"/>
        <dbReference type="ChEBI" id="CHEBI:61560"/>
        <dbReference type="ChEBI" id="CHEBI:173112"/>
        <dbReference type="EC" id="2.7.7.7"/>
    </reaction>
</comment>
<keyword evidence="8" id="KW-0239">DNA-directed DNA polymerase</keyword>
<organism evidence="12 13">
    <name type="scientific">Peptacetobacter hiranonis (strain DSM 13275 / JCM 10541 / KCTC 15199 / TO-931)</name>
    <name type="common">Clostridium hiranonis</name>
    <dbReference type="NCBI Taxonomy" id="500633"/>
    <lineage>
        <taxon>Bacteria</taxon>
        <taxon>Bacillati</taxon>
        <taxon>Bacillota</taxon>
        <taxon>Clostridia</taxon>
        <taxon>Peptostreptococcales</taxon>
        <taxon>Peptostreptococcaceae</taxon>
        <taxon>Peptacetobacter</taxon>
    </lineage>
</organism>
<dbReference type="NCBIfam" id="TIGR00594">
    <property type="entry name" value="polc"/>
    <property type="match status" value="1"/>
</dbReference>
<dbReference type="InterPro" id="IPR016195">
    <property type="entry name" value="Pol/histidinol_Pase-like"/>
</dbReference>
<dbReference type="GO" id="GO:0005737">
    <property type="term" value="C:cytoplasm"/>
    <property type="evidence" value="ECO:0007669"/>
    <property type="project" value="UniProtKB-SubCell"/>
</dbReference>
<dbReference type="InterPro" id="IPR003141">
    <property type="entry name" value="Pol/His_phosphatase_N"/>
</dbReference>
<evidence type="ECO:0000256" key="4">
    <source>
        <dbReference type="ARBA" id="ARBA00019114"/>
    </source>
</evidence>
<dbReference type="InterPro" id="IPR041931">
    <property type="entry name" value="DNA_pol3_alpha_thumb_dom"/>
</dbReference>
<evidence type="ECO:0000256" key="2">
    <source>
        <dbReference type="ARBA" id="ARBA00009496"/>
    </source>
</evidence>
<comment type="function">
    <text evidence="9">DNA polymerase III is a complex, multichain enzyme responsible for most of the replicative synthesis in bacteria. This DNA polymerase also exhibits 3' to 5' exonuclease activity. The alpha chain is the DNA polymerase.</text>
</comment>
<evidence type="ECO:0000256" key="9">
    <source>
        <dbReference type="ARBA" id="ARBA00025611"/>
    </source>
</evidence>
<reference evidence="12 13" key="1">
    <citation type="submission" date="2008-09" db="EMBL/GenBank/DDBJ databases">
        <authorList>
            <person name="Fulton L."/>
            <person name="Clifton S."/>
            <person name="Fulton B."/>
            <person name="Xu J."/>
            <person name="Minx P."/>
            <person name="Pepin K.H."/>
            <person name="Johnson M."/>
            <person name="Thiruvilangam P."/>
            <person name="Bhonagiri V."/>
            <person name="Nash W.E."/>
            <person name="Mardis E.R."/>
            <person name="Wilson R.K."/>
        </authorList>
    </citation>
    <scope>NUCLEOTIDE SEQUENCE [LARGE SCALE GENOMIC DNA]</scope>
    <source>
        <strain evidence="12 13">DSM 13275</strain>
    </source>
</reference>
<dbReference type="STRING" id="500633.CLOHIR_00679"/>
<dbReference type="Gene3D" id="3.20.20.140">
    <property type="entry name" value="Metal-dependent hydrolases"/>
    <property type="match status" value="1"/>
</dbReference>
<dbReference type="PANTHER" id="PTHR32294:SF0">
    <property type="entry name" value="DNA POLYMERASE III SUBUNIT ALPHA"/>
    <property type="match status" value="1"/>
</dbReference>
<proteinExistence type="inferred from homology"/>
<comment type="similarity">
    <text evidence="2">Belongs to the DNA polymerase type-C family. DnaE subfamily.</text>
</comment>
<dbReference type="CDD" id="cd04485">
    <property type="entry name" value="DnaE_OBF"/>
    <property type="match status" value="1"/>
</dbReference>
<dbReference type="SUPFAM" id="SSF89550">
    <property type="entry name" value="PHP domain-like"/>
    <property type="match status" value="1"/>
</dbReference>
<comment type="caution">
    <text evidence="12">The sequence shown here is derived from an EMBL/GenBank/DDBJ whole genome shotgun (WGS) entry which is preliminary data.</text>
</comment>
<evidence type="ECO:0000256" key="7">
    <source>
        <dbReference type="ARBA" id="ARBA00022705"/>
    </source>
</evidence>
<keyword evidence="6 12" id="KW-0548">Nucleotidyltransferase</keyword>
<keyword evidence="13" id="KW-1185">Reference proteome</keyword>
<feature type="domain" description="Polymerase/histidinol phosphatase N-terminal" evidence="11">
    <location>
        <begin position="9"/>
        <end position="76"/>
    </location>
</feature>
<dbReference type="NCBIfam" id="NF005298">
    <property type="entry name" value="PRK06826.1"/>
    <property type="match status" value="1"/>
</dbReference>
<dbReference type="NCBIfam" id="NF004226">
    <property type="entry name" value="PRK05673.1"/>
    <property type="match status" value="1"/>
</dbReference>
<comment type="subcellular location">
    <subcellularLocation>
        <location evidence="1">Cytoplasm</location>
    </subcellularLocation>
</comment>
<dbReference type="GO" id="GO:0008408">
    <property type="term" value="F:3'-5' exonuclease activity"/>
    <property type="evidence" value="ECO:0007669"/>
    <property type="project" value="InterPro"/>
</dbReference>
<sequence>GGRMEKNFTHLHVHTEYSLLDGFSRVKTLVKRAKEKGMTAVAITDHGCMFGAIDFYKAAKAEGIKPIIGCEVYTAPRKLTDKDPNYDKHQGHLVLLAKDMVGYKNLIKIVSKSYVDGFYYKPRTDMDELKKHSQGLIALSACLAGDVPRAIMNGNYDKARKLAMEYRDIFGNGNYYLEIQDHGLPEQKQVNTEVVRLSRELNIPLVATNDVHYVDKDDAKIQDILMCLQMQKTIDDENRMKFPSDEFYLKSREEMEQLFPELEEALDNTNEIAERCNVEFEFHKYHLPRYDVPEGYTTNGYFRELCQKGLVERYGEDCPEEYKERLEYELNTIENMGYVEYFLIVWDFINFAKQNNIMVGPGRGSAAGSIVAYTLKITDIDPMKYSLLFERFLNPERVSMPDIDIDFCYERREEVIDYVKRKYGEDHVAQIITFGTMGAKIAIRDVARVLNVSYNKADQIAKEIPFELGMTIDKAMDSNPTLVELYESDAEAREVIDISKRLEGTLRHASTHAAGVVIARNPVDEYVPLYKHQDSITTQFTMTTLEELGLLKMDFLGLRTLTVIRDALDLIELNRDIKGYTEHIDFSKMEYDDDEVFETLSQGNTLGVFQLESSGMRNFMKQLKPNSFEDIVAGISLFRPGPMDSIPTYIENKNNPEKVTYINDKLRPILEVTYGCLVYQEQVMQVVRDLAGYSYGRSDLVRRAMSKKKMDVMEEERQYFIHGKFDDEGNIEIPGCIRNGISEEDANKIFDDMIDFARYAFNKSHAAAYGVLAYETAYLKVHYPVEFMAALMTSIMGNSDKVVEYIRECNAIGIPVNPPDINKSFSKFSVEGDSIRFGLAAVKNVGVNIIENIVKEREENGEFKDFVDFAKRLDTKDTNKRVVESLIKCGAFDQISENRATLMAGYESVLESISMDRKKNVQGQISLFDAFSTQVEEAPEMQLSTNLPVVREFSEKERLNMEKEVLGMYLSGHPLSEYKSELDRKTSINMKKINELKEDEKTYMKLHDREVIMGGMVIAKRIMTTKRNEIMAFITLEDLYGTIEVVVFPQTLKKFNILLNDDSIILIKGAISIDDDEAKLIARDIKDINEEYRFNSEKISFDTRSNSNKPKNKQMNVRIDTVGDEELLMKVFTITRKYPGRDRLVLLPKDQNIDMSKPITYKVPGMYINADEELKKELGSLVGKLNIEIEEI</sequence>
<reference evidence="12 13" key="2">
    <citation type="submission" date="2008-10" db="EMBL/GenBank/DDBJ databases">
        <title>Draft genome sequence of Clostridium hiranonis (DSM 13275).</title>
        <authorList>
            <person name="Sudarsanam P."/>
            <person name="Ley R."/>
            <person name="Guruge J."/>
            <person name="Turnbaugh P.J."/>
            <person name="Mahowald M."/>
            <person name="Liep D."/>
            <person name="Gordon J."/>
        </authorList>
    </citation>
    <scope>NUCLEOTIDE SEQUENCE [LARGE SCALE GENOMIC DNA]</scope>
    <source>
        <strain evidence="12 13">DSM 13275</strain>
    </source>
</reference>
<dbReference type="CDD" id="cd12113">
    <property type="entry name" value="PHP_PolIIIA_DnaE3"/>
    <property type="match status" value="1"/>
</dbReference>